<gene>
    <name evidence="2" type="primary">cyaB</name>
    <name evidence="2" type="ORF">ACFQHK_03850</name>
</gene>
<dbReference type="NCBIfam" id="TIGR00318">
    <property type="entry name" value="cyaB"/>
    <property type="match status" value="1"/>
</dbReference>
<evidence type="ECO:0000313" key="2">
    <source>
        <dbReference type="EMBL" id="MFC6835638.1"/>
    </source>
</evidence>
<dbReference type="Proteomes" id="UP001596406">
    <property type="component" value="Unassembled WGS sequence"/>
</dbReference>
<dbReference type="EMBL" id="JBHSXM010000001">
    <property type="protein sequence ID" value="MFC6835638.1"/>
    <property type="molecule type" value="Genomic_DNA"/>
</dbReference>
<accession>A0ABD5U9Y9</accession>
<dbReference type="SUPFAM" id="SSF55154">
    <property type="entry name" value="CYTH-like phosphatases"/>
    <property type="match status" value="1"/>
</dbReference>
<dbReference type="PANTHER" id="PTHR21028">
    <property type="entry name" value="SI:CH211-156B7.4"/>
    <property type="match status" value="1"/>
</dbReference>
<organism evidence="2 3">
    <name type="scientific">Halomarina ordinaria</name>
    <dbReference type="NCBI Taxonomy" id="3033939"/>
    <lineage>
        <taxon>Archaea</taxon>
        <taxon>Methanobacteriati</taxon>
        <taxon>Methanobacteriota</taxon>
        <taxon>Stenosarchaea group</taxon>
        <taxon>Halobacteria</taxon>
        <taxon>Halobacteriales</taxon>
        <taxon>Natronomonadaceae</taxon>
        <taxon>Halomarina</taxon>
    </lineage>
</organism>
<dbReference type="PANTHER" id="PTHR21028:SF2">
    <property type="entry name" value="CYTH DOMAIN-CONTAINING PROTEIN"/>
    <property type="match status" value="1"/>
</dbReference>
<name>A0ABD5U9Y9_9EURY</name>
<dbReference type="Pfam" id="PF01928">
    <property type="entry name" value="CYTH"/>
    <property type="match status" value="1"/>
</dbReference>
<dbReference type="PROSITE" id="PS51707">
    <property type="entry name" value="CYTH"/>
    <property type="match status" value="1"/>
</dbReference>
<feature type="domain" description="CYTH" evidence="1">
    <location>
        <begin position="1"/>
        <end position="177"/>
    </location>
</feature>
<sequence length="179" mass="20259">MYEVEVKLRADHDRLRERLDDRAVHEVTVDQADTYYDAPHRAFGETDEALRIRRETPADGEEAARITYKGPLVDGDSKTRAEFETGVDDGETMGAVLDRLGFTPVATVEKRRRVYSLDGYTVVLDEVTDLGQFVEIERECAEGAVEATREGVFERCRDLGLDPDDQLRTSYLELLLGDN</sequence>
<protein>
    <submittedName>
        <fullName evidence="2">Class IV adenylate cyclase</fullName>
    </submittedName>
</protein>
<dbReference type="InterPro" id="IPR008173">
    <property type="entry name" value="Adenylyl_cyclase_CyaB"/>
</dbReference>
<dbReference type="InterPro" id="IPR023577">
    <property type="entry name" value="CYTH_domain"/>
</dbReference>
<dbReference type="CDD" id="cd07890">
    <property type="entry name" value="CYTH-like_AC_IV-like"/>
    <property type="match status" value="1"/>
</dbReference>
<evidence type="ECO:0000313" key="3">
    <source>
        <dbReference type="Proteomes" id="UP001596406"/>
    </source>
</evidence>
<dbReference type="SMART" id="SM01118">
    <property type="entry name" value="CYTH"/>
    <property type="match status" value="1"/>
</dbReference>
<dbReference type="RefSeq" id="WP_304447334.1">
    <property type="nucleotide sequence ID" value="NZ_JARRAH010000001.1"/>
</dbReference>
<keyword evidence="3" id="KW-1185">Reference proteome</keyword>
<evidence type="ECO:0000259" key="1">
    <source>
        <dbReference type="PROSITE" id="PS51707"/>
    </source>
</evidence>
<dbReference type="InterPro" id="IPR033469">
    <property type="entry name" value="CYTH-like_dom_sf"/>
</dbReference>
<comment type="caution">
    <text evidence="2">The sequence shown here is derived from an EMBL/GenBank/DDBJ whole genome shotgun (WGS) entry which is preliminary data.</text>
</comment>
<proteinExistence type="predicted"/>
<dbReference type="Gene3D" id="2.40.320.10">
    <property type="entry name" value="Hypothetical Protein Pfu-838710-001"/>
    <property type="match status" value="1"/>
</dbReference>
<dbReference type="AlphaFoldDB" id="A0ABD5U9Y9"/>
<reference evidence="2 3" key="1">
    <citation type="journal article" date="2019" name="Int. J. Syst. Evol. Microbiol.">
        <title>The Global Catalogue of Microorganisms (GCM) 10K type strain sequencing project: providing services to taxonomists for standard genome sequencing and annotation.</title>
        <authorList>
            <consortium name="The Broad Institute Genomics Platform"/>
            <consortium name="The Broad Institute Genome Sequencing Center for Infectious Disease"/>
            <person name="Wu L."/>
            <person name="Ma J."/>
        </authorList>
    </citation>
    <scope>NUCLEOTIDE SEQUENCE [LARGE SCALE GENOMIC DNA]</scope>
    <source>
        <strain evidence="2 3">PSRA2</strain>
    </source>
</reference>